<dbReference type="PANTHER" id="PTHR46599:SF3">
    <property type="entry name" value="PIGGYBAC TRANSPOSABLE ELEMENT-DERIVED PROTEIN 4"/>
    <property type="match status" value="1"/>
</dbReference>
<proteinExistence type="predicted"/>
<protein>
    <recommendedName>
        <fullName evidence="1">PiggyBac transposable element-derived protein domain-containing protein</fullName>
    </recommendedName>
</protein>
<gene>
    <name evidence="2" type="ORF">F7725_007657</name>
</gene>
<accession>A0A7J5Y4Z7</accession>
<dbReference type="OrthoDB" id="118105at2759"/>
<organism evidence="2 3">
    <name type="scientific">Dissostichus mawsoni</name>
    <name type="common">Antarctic cod</name>
    <dbReference type="NCBI Taxonomy" id="36200"/>
    <lineage>
        <taxon>Eukaryota</taxon>
        <taxon>Metazoa</taxon>
        <taxon>Chordata</taxon>
        <taxon>Craniata</taxon>
        <taxon>Vertebrata</taxon>
        <taxon>Euteleostomi</taxon>
        <taxon>Actinopterygii</taxon>
        <taxon>Neopterygii</taxon>
        <taxon>Teleostei</taxon>
        <taxon>Neoteleostei</taxon>
        <taxon>Acanthomorphata</taxon>
        <taxon>Eupercaria</taxon>
        <taxon>Perciformes</taxon>
        <taxon>Notothenioidei</taxon>
        <taxon>Nototheniidae</taxon>
        <taxon>Dissostichus</taxon>
    </lineage>
</organism>
<dbReference type="AlphaFoldDB" id="A0A7J5Y4Z7"/>
<dbReference type="Proteomes" id="UP000518266">
    <property type="component" value="Unassembled WGS sequence"/>
</dbReference>
<comment type="caution">
    <text evidence="2">The sequence shown here is derived from an EMBL/GenBank/DDBJ whole genome shotgun (WGS) entry which is preliminary data.</text>
</comment>
<name>A0A7J5Y4Z7_DISMA</name>
<feature type="domain" description="PiggyBac transposable element-derived protein" evidence="1">
    <location>
        <begin position="23"/>
        <end position="113"/>
    </location>
</feature>
<evidence type="ECO:0000313" key="3">
    <source>
        <dbReference type="Proteomes" id="UP000518266"/>
    </source>
</evidence>
<evidence type="ECO:0000313" key="2">
    <source>
        <dbReference type="EMBL" id="KAF3844494.1"/>
    </source>
</evidence>
<reference evidence="2 3" key="1">
    <citation type="submission" date="2020-03" db="EMBL/GenBank/DDBJ databases">
        <title>Dissostichus mawsoni Genome sequencing and assembly.</title>
        <authorList>
            <person name="Park H."/>
        </authorList>
    </citation>
    <scope>NUCLEOTIDE SEQUENCE [LARGE SCALE GENOMIC DNA]</scope>
    <source>
        <strain evidence="2">DM0001</strain>
        <tissue evidence="2">Muscle</tissue>
    </source>
</reference>
<keyword evidence="3" id="KW-1185">Reference proteome</keyword>
<sequence length="349" mass="41633">MHQTDQEVTVRRKRVTEVDLADTLWMDSREVIMCTTVHAAFSGRTVRRKVKQAGVWQTKTVPVPDTVVDYNRSMGGMDVSDALIGYYSVRHKTMKWYKTFFYHFLDIAVVNSFLLHKELHEMRGDPGRTKPHTQKSFREQLAADMGRCRLCVAPATVAKMQWNMMRWNMLMWNMMRWNMMRWNMMRWNMMRWNMLRWKHVEVEHDEVEHDEVEHDEVEHVEVEHVEVEHDEVEHDELEHEVEHDEVEHDEVEHDEVEHVEVEHDEVEHDELEHDEVEHDEVEHVEVEHDEVEHDEVEHDEVEHDEVEHDEVEHDEDPLASVDLVSAVMAGNVPMVTVKVKHTERASSQI</sequence>
<dbReference type="Pfam" id="PF13843">
    <property type="entry name" value="DDE_Tnp_1_7"/>
    <property type="match status" value="1"/>
</dbReference>
<dbReference type="PANTHER" id="PTHR46599">
    <property type="entry name" value="PIGGYBAC TRANSPOSABLE ELEMENT-DERIVED PROTEIN 4"/>
    <property type="match status" value="1"/>
</dbReference>
<dbReference type="InterPro" id="IPR029526">
    <property type="entry name" value="PGBD"/>
</dbReference>
<evidence type="ECO:0000259" key="1">
    <source>
        <dbReference type="Pfam" id="PF13843"/>
    </source>
</evidence>
<dbReference type="EMBL" id="JAAKFY010000015">
    <property type="protein sequence ID" value="KAF3844494.1"/>
    <property type="molecule type" value="Genomic_DNA"/>
</dbReference>